<keyword evidence="4" id="KW-1185">Reference proteome</keyword>
<evidence type="ECO:0000313" key="4">
    <source>
        <dbReference type="Proteomes" id="UP000602198"/>
    </source>
</evidence>
<feature type="chain" id="PRO_5046935916" description="Lipoprotein" evidence="2">
    <location>
        <begin position="26"/>
        <end position="290"/>
    </location>
</feature>
<proteinExistence type="predicted"/>
<feature type="compositionally biased region" description="Pro residues" evidence="1">
    <location>
        <begin position="268"/>
        <end position="279"/>
    </location>
</feature>
<dbReference type="Proteomes" id="UP000602198">
    <property type="component" value="Unassembled WGS sequence"/>
</dbReference>
<dbReference type="EMBL" id="JAERRJ010000023">
    <property type="protein sequence ID" value="MBL1080051.1"/>
    <property type="molecule type" value="Genomic_DNA"/>
</dbReference>
<evidence type="ECO:0008006" key="5">
    <source>
        <dbReference type="Google" id="ProtNLM"/>
    </source>
</evidence>
<reference evidence="3 4" key="1">
    <citation type="submission" date="2021-01" db="EMBL/GenBank/DDBJ databases">
        <title>WGS of actinomycetes isolated from Thailand.</title>
        <authorList>
            <person name="Thawai C."/>
        </authorList>
    </citation>
    <scope>NUCLEOTIDE SEQUENCE [LARGE SCALE GENOMIC DNA]</scope>
    <source>
        <strain evidence="3 4">LPG 2</strain>
    </source>
</reference>
<feature type="region of interest" description="Disordered" evidence="1">
    <location>
        <begin position="180"/>
        <end position="209"/>
    </location>
</feature>
<organism evidence="3 4">
    <name type="scientific">Nocardia acididurans</name>
    <dbReference type="NCBI Taxonomy" id="2802282"/>
    <lineage>
        <taxon>Bacteria</taxon>
        <taxon>Bacillati</taxon>
        <taxon>Actinomycetota</taxon>
        <taxon>Actinomycetes</taxon>
        <taxon>Mycobacteriales</taxon>
        <taxon>Nocardiaceae</taxon>
        <taxon>Nocardia</taxon>
    </lineage>
</organism>
<evidence type="ECO:0000256" key="1">
    <source>
        <dbReference type="SAM" id="MobiDB-lite"/>
    </source>
</evidence>
<evidence type="ECO:0000313" key="3">
    <source>
        <dbReference type="EMBL" id="MBL1080051.1"/>
    </source>
</evidence>
<dbReference type="RefSeq" id="WP_201958158.1">
    <property type="nucleotide sequence ID" value="NZ_JAERRJ010000023.1"/>
</dbReference>
<protein>
    <recommendedName>
        <fullName evidence="5">Lipoprotein</fullName>
    </recommendedName>
</protein>
<name>A0ABS1MHM3_9NOCA</name>
<sequence length="290" mass="30482">MTAGTSSRCGSIAAMLILGLTGCDAADQLSAYTPAVVHPVVVPAADYEFPVEWAGDYTFQWSAAAGIDLSDTEAAVVRAFAESMQLARSVGARLAYPGYADAIPDGQGLRVPDGGAYPPGAALGDWEQRWSGTFRARIMEIRPAATGFTAAYCVDDTDVAGSNDAGATFVWRQDRLGEPPRGIPMSLSVRSVTGTDHTDQPAGERGTIGPYRAPKFNVFEGWIIAEVQRQSARTDEGLAVIEGCTAWTQANAHVNPAYLPDTPRRVPATPPPESAPPTPGWGSDPADDGG</sequence>
<keyword evidence="2" id="KW-0732">Signal</keyword>
<feature type="signal peptide" evidence="2">
    <location>
        <begin position="1"/>
        <end position="25"/>
    </location>
</feature>
<evidence type="ECO:0000256" key="2">
    <source>
        <dbReference type="SAM" id="SignalP"/>
    </source>
</evidence>
<gene>
    <name evidence="3" type="ORF">JK358_37210</name>
</gene>
<comment type="caution">
    <text evidence="3">The sequence shown here is derived from an EMBL/GenBank/DDBJ whole genome shotgun (WGS) entry which is preliminary data.</text>
</comment>
<accession>A0ABS1MHM3</accession>
<feature type="region of interest" description="Disordered" evidence="1">
    <location>
        <begin position="256"/>
        <end position="290"/>
    </location>
</feature>